<evidence type="ECO:0000259" key="1">
    <source>
        <dbReference type="Pfam" id="PF03732"/>
    </source>
</evidence>
<dbReference type="InterPro" id="IPR005162">
    <property type="entry name" value="Retrotrans_gag_dom"/>
</dbReference>
<evidence type="ECO:0000313" key="2">
    <source>
        <dbReference type="EMBL" id="KAF9307781.1"/>
    </source>
</evidence>
<organism evidence="2 3">
    <name type="scientific">Podila minutissima</name>
    <dbReference type="NCBI Taxonomy" id="64525"/>
    <lineage>
        <taxon>Eukaryota</taxon>
        <taxon>Fungi</taxon>
        <taxon>Fungi incertae sedis</taxon>
        <taxon>Mucoromycota</taxon>
        <taxon>Mortierellomycotina</taxon>
        <taxon>Mortierellomycetes</taxon>
        <taxon>Mortierellales</taxon>
        <taxon>Mortierellaceae</taxon>
        <taxon>Podila</taxon>
    </lineage>
</organism>
<dbReference type="EMBL" id="JAAAUY010003242">
    <property type="protein sequence ID" value="KAF9307781.1"/>
    <property type="molecule type" value="Genomic_DNA"/>
</dbReference>
<proteinExistence type="predicted"/>
<feature type="domain" description="Retrotransposon gag" evidence="1">
    <location>
        <begin position="21"/>
        <end position="87"/>
    </location>
</feature>
<protein>
    <recommendedName>
        <fullName evidence="1">Retrotransposon gag domain-containing protein</fullName>
    </recommendedName>
</protein>
<evidence type="ECO:0000313" key="3">
    <source>
        <dbReference type="Proteomes" id="UP000696485"/>
    </source>
</evidence>
<dbReference type="Pfam" id="PF03732">
    <property type="entry name" value="Retrotrans_gag"/>
    <property type="match status" value="1"/>
</dbReference>
<keyword evidence="3" id="KW-1185">Reference proteome</keyword>
<feature type="non-terminal residue" evidence="2">
    <location>
        <position position="133"/>
    </location>
</feature>
<accession>A0A9P5VFF9</accession>
<comment type="caution">
    <text evidence="2">The sequence shown here is derived from an EMBL/GenBank/DDBJ whole genome shotgun (WGS) entry which is preliminary data.</text>
</comment>
<gene>
    <name evidence="2" type="ORF">BG006_005730</name>
</gene>
<dbReference type="AlphaFoldDB" id="A0A9P5VFF9"/>
<name>A0A9P5VFF9_9FUNG</name>
<reference evidence="2" key="1">
    <citation type="journal article" date="2020" name="Fungal Divers.">
        <title>Resolving the Mortierellaceae phylogeny through synthesis of multi-gene phylogenetics and phylogenomics.</title>
        <authorList>
            <person name="Vandepol N."/>
            <person name="Liber J."/>
            <person name="Desiro A."/>
            <person name="Na H."/>
            <person name="Kennedy M."/>
            <person name="Barry K."/>
            <person name="Grigoriev I.V."/>
            <person name="Miller A.N."/>
            <person name="O'Donnell K."/>
            <person name="Stajich J.E."/>
            <person name="Bonito G."/>
        </authorList>
    </citation>
    <scope>NUCLEOTIDE SEQUENCE</scope>
    <source>
        <strain evidence="2">NVP1</strain>
    </source>
</reference>
<dbReference type="Proteomes" id="UP000696485">
    <property type="component" value="Unassembled WGS sequence"/>
</dbReference>
<sequence length="133" mass="14857">MEPYLAKLKNNPDPESLPDILTDFEIFERSMTNSYGIANAPVAAAAKIKTLRQTSTVATYATEFRRLAMDLTWNNDALAHQFECGLKDSILDALANEPIITDLDKLITRSTELDDRQFARSLNKRLTTSTSSS</sequence>